<gene>
    <name evidence="7" type="ORF">A0128_08265</name>
</gene>
<dbReference type="Gene3D" id="1.10.150.900">
    <property type="match status" value="1"/>
</dbReference>
<evidence type="ECO:0000256" key="1">
    <source>
        <dbReference type="ARBA" id="ARBA00001947"/>
    </source>
</evidence>
<dbReference type="InterPro" id="IPR011650">
    <property type="entry name" value="Peptidase_M20_dimer"/>
</dbReference>
<evidence type="ECO:0000256" key="3">
    <source>
        <dbReference type="ARBA" id="ARBA00022723"/>
    </source>
</evidence>
<dbReference type="InterPro" id="IPR050072">
    <property type="entry name" value="Peptidase_M20A"/>
</dbReference>
<accession>A0A1D7V2D6</accession>
<dbReference type="SUPFAM" id="SSF53187">
    <property type="entry name" value="Zn-dependent exopeptidases"/>
    <property type="match status" value="1"/>
</dbReference>
<dbReference type="GO" id="GO:0016787">
    <property type="term" value="F:hydrolase activity"/>
    <property type="evidence" value="ECO:0007669"/>
    <property type="project" value="UniProtKB-KW"/>
</dbReference>
<organism evidence="7 8">
    <name type="scientific">Leptospira tipperaryensis</name>
    <dbReference type="NCBI Taxonomy" id="2564040"/>
    <lineage>
        <taxon>Bacteria</taxon>
        <taxon>Pseudomonadati</taxon>
        <taxon>Spirochaetota</taxon>
        <taxon>Spirochaetia</taxon>
        <taxon>Leptospirales</taxon>
        <taxon>Leptospiraceae</taxon>
        <taxon>Leptospira</taxon>
    </lineage>
</organism>
<dbReference type="InterPro" id="IPR002933">
    <property type="entry name" value="Peptidase_M20"/>
</dbReference>
<name>A0A1D7V2D6_9LEPT</name>
<evidence type="ECO:0000259" key="6">
    <source>
        <dbReference type="Pfam" id="PF07687"/>
    </source>
</evidence>
<evidence type="ECO:0000313" key="7">
    <source>
        <dbReference type="EMBL" id="AOP35989.1"/>
    </source>
</evidence>
<proteinExistence type="inferred from homology"/>
<dbReference type="Pfam" id="PF07687">
    <property type="entry name" value="M20_dimer"/>
    <property type="match status" value="1"/>
</dbReference>
<feature type="domain" description="Peptidase M20 dimerisation" evidence="6">
    <location>
        <begin position="228"/>
        <end position="378"/>
    </location>
</feature>
<dbReference type="PANTHER" id="PTHR43808">
    <property type="entry name" value="ACETYLORNITHINE DEACETYLASE"/>
    <property type="match status" value="1"/>
</dbReference>
<dbReference type="EMBL" id="CP015217">
    <property type="protein sequence ID" value="AOP35989.1"/>
    <property type="molecule type" value="Genomic_DNA"/>
</dbReference>
<dbReference type="RefSeq" id="WP_069609202.1">
    <property type="nucleotide sequence ID" value="NZ_CP015217.1"/>
</dbReference>
<keyword evidence="5" id="KW-0862">Zinc</keyword>
<dbReference type="Gene3D" id="3.40.630.10">
    <property type="entry name" value="Zn peptidases"/>
    <property type="match status" value="1"/>
</dbReference>
<comment type="similarity">
    <text evidence="2">Belongs to the peptidase M20A family.</text>
</comment>
<dbReference type="PROSITE" id="PS51257">
    <property type="entry name" value="PROKAR_LIPOPROTEIN"/>
    <property type="match status" value="1"/>
</dbReference>
<dbReference type="InterPro" id="IPR036264">
    <property type="entry name" value="Bact_exopeptidase_dim_dom"/>
</dbReference>
<reference evidence="7 8" key="1">
    <citation type="submission" date="2016-04" db="EMBL/GenBank/DDBJ databases">
        <title>Complete genome seqeunce of Leptospira alstonii serovar Room22.</title>
        <authorList>
            <person name="Nally J.E."/>
            <person name="Bayles D.O."/>
            <person name="Hurley D."/>
            <person name="Fanning S."/>
            <person name="McMahon B.J."/>
            <person name="Arent Z."/>
        </authorList>
    </citation>
    <scope>NUCLEOTIDE SEQUENCE [LARGE SCALE GENOMIC DNA]</scope>
    <source>
        <strain evidence="7 8">GWTS #1</strain>
    </source>
</reference>
<evidence type="ECO:0000256" key="5">
    <source>
        <dbReference type="ARBA" id="ARBA00022833"/>
    </source>
</evidence>
<dbReference type="AlphaFoldDB" id="A0A1D7V2D6"/>
<evidence type="ECO:0000256" key="2">
    <source>
        <dbReference type="ARBA" id="ARBA00006247"/>
    </source>
</evidence>
<evidence type="ECO:0000313" key="8">
    <source>
        <dbReference type="Proteomes" id="UP000094197"/>
    </source>
</evidence>
<dbReference type="Gene3D" id="3.30.70.360">
    <property type="match status" value="1"/>
</dbReference>
<dbReference type="OrthoDB" id="9792335at2"/>
<keyword evidence="3" id="KW-0479">Metal-binding</keyword>
<dbReference type="PANTHER" id="PTHR43808:SF8">
    <property type="entry name" value="PEPTIDASE M20 DIMERISATION DOMAIN-CONTAINING PROTEIN"/>
    <property type="match status" value="1"/>
</dbReference>
<dbReference type="KEGG" id="laj:A0128_08265"/>
<dbReference type="GO" id="GO:0046872">
    <property type="term" value="F:metal ion binding"/>
    <property type="evidence" value="ECO:0007669"/>
    <property type="project" value="UniProtKB-KW"/>
</dbReference>
<evidence type="ECO:0000256" key="4">
    <source>
        <dbReference type="ARBA" id="ARBA00022801"/>
    </source>
</evidence>
<dbReference type="SUPFAM" id="SSF55031">
    <property type="entry name" value="Bacterial exopeptidase dimerisation domain"/>
    <property type="match status" value="1"/>
</dbReference>
<dbReference type="Pfam" id="PF01546">
    <property type="entry name" value="Peptidase_M20"/>
    <property type="match status" value="1"/>
</dbReference>
<keyword evidence="4" id="KW-0378">Hydrolase</keyword>
<sequence length="480" mass="53476">MIFVRTSSWILCLTLIGCFYSSPIRTIPLKPNAVSVNWEERTNEAVQILQDLIRIRTERKNEIEVVRYLQALLQKEGIPSKIYASKEHPEHANLVAVLEPNKKSSLKGIILGNHSDVVEADASEWTVPPYSAQIVDGKIYGRGALDMKGLAVMQLVAFLELKRSNIELKRKIMFLSLADEESGSLWGARYMAKEHRDIFENYDTMLNEGGVATKDVGIPGSTIFNIQYAEKGNLWLRLRAKGQSGHGSAPTSDYATLNLIRFYEEVLSYDVGVRITEETRAYFYQLGKVASFPTSFFLKNASNPLVKPLLTGTLKKSKHLSAMTSNTKAITGIQSLEGSGYNVLSGETLGKLDIRVLPGFDTKEYFEKIRELAKPYGVEVEIEDEIGPDDSPLEDELFQILASVSVSKVPGSVAAPFMSSGKTDNARFRRIGIRCYGLNPAILTSKDTETLHGKDENISIENLKLGSQILFETLYQYVTP</sequence>
<comment type="cofactor">
    <cofactor evidence="1">
        <name>Zn(2+)</name>
        <dbReference type="ChEBI" id="CHEBI:29105"/>
    </cofactor>
</comment>
<dbReference type="Proteomes" id="UP000094197">
    <property type="component" value="Chromosome 1"/>
</dbReference>
<keyword evidence="8" id="KW-1185">Reference proteome</keyword>
<protein>
    <submittedName>
        <fullName evidence="7">Peptidase</fullName>
    </submittedName>
</protein>